<dbReference type="Proteomes" id="UP000326169">
    <property type="component" value="Unassembled WGS sequence"/>
</dbReference>
<keyword evidence="2" id="KW-1185">Reference proteome</keyword>
<evidence type="ECO:0008006" key="3">
    <source>
        <dbReference type="Google" id="ProtNLM"/>
    </source>
</evidence>
<dbReference type="EMBL" id="BIMW01000118">
    <property type="protein sequence ID" value="GCE94993.1"/>
    <property type="molecule type" value="Genomic_DNA"/>
</dbReference>
<sequence length="485" mass="55283">MSNATDTPTVGGKGNYDESYARFLKAYQDFKGECPKGVTLKLQKSGARYNLLLQFKQPPTGKRLPKAANLECTPQGVIDGVKKAKLVSEALGTITSTSEFWDWYDTTILGKNQIEDNLITYREIFQQLEDEYFAGYNRNTGRPRSRDVVSDLTSYHQSKGVFFELFPNWDEYPSWEGFKAMLYTPLQNGEELIGSKTFKERYYILKAIAKKSPNKEHLLKQLEPINPKQTKFKKKQRLSVDVFKDWWINTKKEAYTIRNPQHQSSRHAWLWVTGMAVMYGLRPTEIAAAVNLTKSFVTEDGVIIKALSDPDNQDNYLVLGDYTYFTDSEGRKVSIKTGGRIVAPIPSLDMFKFLELKKPLLPKYTPRAGSLPHTIVRGFNGLFDRRLASMKCPVTQKYAFRRLYNLLGEKYGLPIELRARLMGHSTIVNESKYKTEGIDATLEVLKGVSKLPIPLNVAIERLTALGFDVDTPEAKAFLRVIYQID</sequence>
<organism evidence="1 2">
    <name type="scientific">Limnospira platensis NIES-46</name>
    <dbReference type="NCBI Taxonomy" id="1236695"/>
    <lineage>
        <taxon>Bacteria</taxon>
        <taxon>Bacillati</taxon>
        <taxon>Cyanobacteriota</taxon>
        <taxon>Cyanophyceae</taxon>
        <taxon>Oscillatoriophycideae</taxon>
        <taxon>Oscillatoriales</taxon>
        <taxon>Sirenicapillariaceae</taxon>
        <taxon>Limnospira</taxon>
    </lineage>
</organism>
<dbReference type="GeneID" id="301683859"/>
<evidence type="ECO:0000313" key="2">
    <source>
        <dbReference type="Proteomes" id="UP000326169"/>
    </source>
</evidence>
<reference evidence="1 2" key="1">
    <citation type="journal article" date="2019" name="J Genomics">
        <title>The Draft Genome of a Hydrogen-producing Cyanobacterium, Arthrospira platensis NIES-46.</title>
        <authorList>
            <person name="Suzuki S."/>
            <person name="Yamaguchi H."/>
            <person name="Kawachi M."/>
        </authorList>
    </citation>
    <scope>NUCLEOTIDE SEQUENCE [LARGE SCALE GENOMIC DNA]</scope>
    <source>
        <strain evidence="1 2">NIES-46</strain>
    </source>
</reference>
<gene>
    <name evidence="1" type="ORF">NIES46_30540</name>
</gene>
<comment type="caution">
    <text evidence="1">The sequence shown here is derived from an EMBL/GenBank/DDBJ whole genome shotgun (WGS) entry which is preliminary data.</text>
</comment>
<protein>
    <recommendedName>
        <fullName evidence="3">Tyr recombinase domain-containing protein</fullName>
    </recommendedName>
</protein>
<dbReference type="RefSeq" id="WP_014275968.1">
    <property type="nucleotide sequence ID" value="NZ_BIMW01000118.1"/>
</dbReference>
<evidence type="ECO:0000313" key="1">
    <source>
        <dbReference type="EMBL" id="GCE94993.1"/>
    </source>
</evidence>
<name>A0A5M3T5L3_LIMPL</name>
<accession>A0A5M3T5L3</accession>
<proteinExistence type="predicted"/>